<evidence type="ECO:0000256" key="2">
    <source>
        <dbReference type="ARBA" id="ARBA00022729"/>
    </source>
</evidence>
<dbReference type="EMBL" id="FRCY01000001">
    <property type="protein sequence ID" value="SHM41916.1"/>
    <property type="molecule type" value="Genomic_DNA"/>
</dbReference>
<sequence>MQKINVSFRLNEHKVKNLVKKLIFLVLRYTGIPFLIREIWQKNKVTILVFHDPSLAAATKAFDFLSRHYNIIPLSLYLEACLSQDPQILPPKAMVITFDDGHRNNYNLLEIFKKHAIFPTIFLCSGIINTNRHYWFLHQQRKLSDSELKKMRSAVKWKYLERTGFLKDKEFEAPQSLSKAQVIEMSRFVDMQAHTVFHPCLPQADDQESRREITESKAILEQDYGFKICSLAYPNGDYTEREIKFAKEAGFQCGLTVKPGYNTIHSDMFQLKRLDLNDSENINEIVVKASGLWSV</sequence>
<evidence type="ECO:0000259" key="3">
    <source>
        <dbReference type="PROSITE" id="PS51677"/>
    </source>
</evidence>
<dbReference type="GO" id="GO:0005975">
    <property type="term" value="P:carbohydrate metabolic process"/>
    <property type="evidence" value="ECO:0007669"/>
    <property type="project" value="InterPro"/>
</dbReference>
<evidence type="ECO:0000256" key="1">
    <source>
        <dbReference type="ARBA" id="ARBA00004613"/>
    </source>
</evidence>
<dbReference type="GO" id="GO:0016810">
    <property type="term" value="F:hydrolase activity, acting on carbon-nitrogen (but not peptide) bonds"/>
    <property type="evidence" value="ECO:0007669"/>
    <property type="project" value="InterPro"/>
</dbReference>
<proteinExistence type="predicted"/>
<comment type="subcellular location">
    <subcellularLocation>
        <location evidence="1">Secreted</location>
    </subcellularLocation>
</comment>
<protein>
    <submittedName>
        <fullName evidence="4">Polysaccharide deacetylase</fullName>
    </submittedName>
</protein>
<name>A0A1M7IM76_9BACT</name>
<dbReference type="Proteomes" id="UP000184513">
    <property type="component" value="Unassembled WGS sequence"/>
</dbReference>
<evidence type="ECO:0000313" key="4">
    <source>
        <dbReference type="EMBL" id="SHM41916.1"/>
    </source>
</evidence>
<reference evidence="4 5" key="1">
    <citation type="submission" date="2016-11" db="EMBL/GenBank/DDBJ databases">
        <authorList>
            <person name="Jaros S."/>
            <person name="Januszkiewicz K."/>
            <person name="Wedrychowicz H."/>
        </authorList>
    </citation>
    <scope>NUCLEOTIDE SEQUENCE [LARGE SCALE GENOMIC DNA]</scope>
    <source>
        <strain evidence="4 5">CGMCC 1.6102</strain>
    </source>
</reference>
<gene>
    <name evidence="4" type="ORF">SAMN04488057_101392</name>
</gene>
<keyword evidence="2" id="KW-0732">Signal</keyword>
<dbReference type="STRING" id="388280.SAMN04488057_101392"/>
<dbReference type="InterPro" id="IPR051398">
    <property type="entry name" value="Polysacch_Deacetylase"/>
</dbReference>
<accession>A0A1M7IM76</accession>
<dbReference type="PANTHER" id="PTHR34216">
    <property type="match status" value="1"/>
</dbReference>
<dbReference type="PANTHER" id="PTHR34216:SF3">
    <property type="entry name" value="POLY-BETA-1,6-N-ACETYL-D-GLUCOSAMINE N-DEACETYLASE"/>
    <property type="match status" value="1"/>
</dbReference>
<dbReference type="SUPFAM" id="SSF88713">
    <property type="entry name" value="Glycoside hydrolase/deacetylase"/>
    <property type="match status" value="1"/>
</dbReference>
<keyword evidence="5" id="KW-1185">Reference proteome</keyword>
<dbReference type="AlphaFoldDB" id="A0A1M7IM76"/>
<dbReference type="PROSITE" id="PS51677">
    <property type="entry name" value="NODB"/>
    <property type="match status" value="1"/>
</dbReference>
<evidence type="ECO:0000313" key="5">
    <source>
        <dbReference type="Proteomes" id="UP000184513"/>
    </source>
</evidence>
<dbReference type="InterPro" id="IPR011330">
    <property type="entry name" value="Glyco_hydro/deAcase_b/a-brl"/>
</dbReference>
<feature type="domain" description="NodB homology" evidence="3">
    <location>
        <begin position="92"/>
        <end position="295"/>
    </location>
</feature>
<dbReference type="Gene3D" id="3.20.20.370">
    <property type="entry name" value="Glycoside hydrolase/deacetylase"/>
    <property type="match status" value="1"/>
</dbReference>
<dbReference type="InterPro" id="IPR002509">
    <property type="entry name" value="NODB_dom"/>
</dbReference>
<dbReference type="CDD" id="cd10918">
    <property type="entry name" value="CE4_NodB_like_5s_6s"/>
    <property type="match status" value="1"/>
</dbReference>
<dbReference type="Pfam" id="PF01522">
    <property type="entry name" value="Polysacc_deac_1"/>
    <property type="match status" value="1"/>
</dbReference>
<dbReference type="GO" id="GO:0005576">
    <property type="term" value="C:extracellular region"/>
    <property type="evidence" value="ECO:0007669"/>
    <property type="project" value="UniProtKB-SubCell"/>
</dbReference>
<organism evidence="4 5">
    <name type="scientific">Cyclobacterium lianum</name>
    <dbReference type="NCBI Taxonomy" id="388280"/>
    <lineage>
        <taxon>Bacteria</taxon>
        <taxon>Pseudomonadati</taxon>
        <taxon>Bacteroidota</taxon>
        <taxon>Cytophagia</taxon>
        <taxon>Cytophagales</taxon>
        <taxon>Cyclobacteriaceae</taxon>
        <taxon>Cyclobacterium</taxon>
    </lineage>
</organism>